<dbReference type="Proteomes" id="UP000095256">
    <property type="component" value="Unassembled WGS sequence"/>
</dbReference>
<keyword evidence="3" id="KW-1185">Reference proteome</keyword>
<feature type="transmembrane region" description="Helical" evidence="1">
    <location>
        <begin position="44"/>
        <end position="60"/>
    </location>
</feature>
<dbReference type="EMBL" id="MIEK01000037">
    <property type="protein sequence ID" value="OEH81715.1"/>
    <property type="molecule type" value="Genomic_DNA"/>
</dbReference>
<organism evidence="2 3">
    <name type="scientific">Enterococcus rivorum</name>
    <dbReference type="NCBI Taxonomy" id="762845"/>
    <lineage>
        <taxon>Bacteria</taxon>
        <taxon>Bacillati</taxon>
        <taxon>Bacillota</taxon>
        <taxon>Bacilli</taxon>
        <taxon>Lactobacillales</taxon>
        <taxon>Enterococcaceae</taxon>
        <taxon>Enterococcus</taxon>
    </lineage>
</organism>
<reference evidence="2 3" key="1">
    <citation type="submission" date="2016-09" db="EMBL/GenBank/DDBJ databases">
        <authorList>
            <person name="Capua I."/>
            <person name="De Benedictis P."/>
            <person name="Joannis T."/>
            <person name="Lombin L.H."/>
            <person name="Cattoli G."/>
        </authorList>
    </citation>
    <scope>NUCLEOTIDE SEQUENCE [LARGE SCALE GENOMIC DNA]</scope>
    <source>
        <strain evidence="2 3">LMG 25899</strain>
    </source>
</reference>
<evidence type="ECO:0000313" key="3">
    <source>
        <dbReference type="Proteomes" id="UP000095256"/>
    </source>
</evidence>
<sequence length="67" mass="8227">MKPTMKSFYKFFFYFSLFLAMSLFILLCYKVIFSKGDNLDELLIRAFGSFICALFFYYKWRKELKKK</sequence>
<keyword evidence="1" id="KW-0472">Membrane</keyword>
<evidence type="ECO:0000256" key="1">
    <source>
        <dbReference type="SAM" id="Phobius"/>
    </source>
</evidence>
<keyword evidence="1" id="KW-0812">Transmembrane</keyword>
<protein>
    <submittedName>
        <fullName evidence="2">Uncharacterized protein</fullName>
    </submittedName>
</protein>
<keyword evidence="1" id="KW-1133">Transmembrane helix</keyword>
<gene>
    <name evidence="2" type="ORF">BCR26_15765</name>
</gene>
<evidence type="ECO:0000313" key="2">
    <source>
        <dbReference type="EMBL" id="OEH81715.1"/>
    </source>
</evidence>
<dbReference type="STRING" id="762845.BCR26_15765"/>
<dbReference type="AlphaFoldDB" id="A0A1E5KUZ7"/>
<feature type="transmembrane region" description="Helical" evidence="1">
    <location>
        <begin position="12"/>
        <end position="32"/>
    </location>
</feature>
<accession>A0A1E5KUZ7</accession>
<proteinExistence type="predicted"/>
<comment type="caution">
    <text evidence="2">The sequence shown here is derived from an EMBL/GenBank/DDBJ whole genome shotgun (WGS) entry which is preliminary data.</text>
</comment>
<name>A0A1E5KUZ7_9ENTE</name>